<dbReference type="InterPro" id="IPR023312">
    <property type="entry name" value="Put_nitroreductase_C_bac"/>
</dbReference>
<keyword evidence="2" id="KW-0560">Oxidoreductase</keyword>
<dbReference type="CDD" id="cd02062">
    <property type="entry name" value="Nitro_FMN_reductase"/>
    <property type="match status" value="1"/>
</dbReference>
<evidence type="ECO:0000313" key="4">
    <source>
        <dbReference type="EMBL" id="GAG75886.1"/>
    </source>
</evidence>
<evidence type="ECO:0000256" key="2">
    <source>
        <dbReference type="ARBA" id="ARBA00023002"/>
    </source>
</evidence>
<dbReference type="GO" id="GO:0016491">
    <property type="term" value="F:oxidoreductase activity"/>
    <property type="evidence" value="ECO:0007669"/>
    <property type="project" value="UniProtKB-KW"/>
</dbReference>
<sequence length="195" mass="22116">MGNVYDQILKRRTIRKFKQREINLDLLKKLVNAARVAPSAANLQPLEYIIINDKEITGKIFRYLDWAGYIKPEGNPKEGEEPVAYIVFLIDVSIARGEHYRIDCGTAAQNLILAALEEGIGSCIIVACNKNKIKKVLSIPENKKIEFVVALGYPAEDPVMEDYKNGNIKYYKDSTGKLHVPKRPLKEILHVNSYK</sequence>
<comment type="caution">
    <text evidence="4">The sequence shown here is derived from an EMBL/GenBank/DDBJ whole genome shotgun (WGS) entry which is preliminary data.</text>
</comment>
<feature type="domain" description="Nitroreductase" evidence="3">
    <location>
        <begin position="8"/>
        <end position="153"/>
    </location>
</feature>
<proteinExistence type="inferred from homology"/>
<dbReference type="InterPro" id="IPR029479">
    <property type="entry name" value="Nitroreductase"/>
</dbReference>
<organism evidence="4">
    <name type="scientific">marine sediment metagenome</name>
    <dbReference type="NCBI Taxonomy" id="412755"/>
    <lineage>
        <taxon>unclassified sequences</taxon>
        <taxon>metagenomes</taxon>
        <taxon>ecological metagenomes</taxon>
    </lineage>
</organism>
<dbReference type="PANTHER" id="PTHR43673:SF10">
    <property type="entry name" value="NADH DEHYDROGENASE_NAD(P)H NITROREDUCTASE XCC3605-RELATED"/>
    <property type="match status" value="1"/>
</dbReference>
<dbReference type="EMBL" id="BART01017248">
    <property type="protein sequence ID" value="GAG75886.1"/>
    <property type="molecule type" value="Genomic_DNA"/>
</dbReference>
<dbReference type="SUPFAM" id="SSF55469">
    <property type="entry name" value="FMN-dependent nitroreductase-like"/>
    <property type="match status" value="1"/>
</dbReference>
<name>X1BUQ6_9ZZZZ</name>
<dbReference type="InterPro" id="IPR000415">
    <property type="entry name" value="Nitroreductase-like"/>
</dbReference>
<dbReference type="Pfam" id="PF00881">
    <property type="entry name" value="Nitroreductase"/>
    <property type="match status" value="1"/>
</dbReference>
<comment type="similarity">
    <text evidence="1">Belongs to the nitroreductase family.</text>
</comment>
<dbReference type="AlphaFoldDB" id="X1BUQ6"/>
<dbReference type="PANTHER" id="PTHR43673">
    <property type="entry name" value="NAD(P)H NITROREDUCTASE YDGI-RELATED"/>
    <property type="match status" value="1"/>
</dbReference>
<dbReference type="Gene3D" id="3.40.109.10">
    <property type="entry name" value="NADH Oxidase"/>
    <property type="match status" value="1"/>
</dbReference>
<evidence type="ECO:0000259" key="3">
    <source>
        <dbReference type="Pfam" id="PF00881"/>
    </source>
</evidence>
<protein>
    <recommendedName>
        <fullName evidence="3">Nitroreductase domain-containing protein</fullName>
    </recommendedName>
</protein>
<gene>
    <name evidence="4" type="ORF">S01H4_32887</name>
</gene>
<accession>X1BUQ6</accession>
<dbReference type="Gene3D" id="2.20.180.10">
    <property type="entry name" value="putative fmn-dependent nitroreductase like domains"/>
    <property type="match status" value="1"/>
</dbReference>
<evidence type="ECO:0000256" key="1">
    <source>
        <dbReference type="ARBA" id="ARBA00007118"/>
    </source>
</evidence>
<reference evidence="4" key="1">
    <citation type="journal article" date="2014" name="Front. Microbiol.">
        <title>High frequency of phylogenetically diverse reductive dehalogenase-homologous genes in deep subseafloor sedimentary metagenomes.</title>
        <authorList>
            <person name="Kawai M."/>
            <person name="Futagami T."/>
            <person name="Toyoda A."/>
            <person name="Takaki Y."/>
            <person name="Nishi S."/>
            <person name="Hori S."/>
            <person name="Arai W."/>
            <person name="Tsubouchi T."/>
            <person name="Morono Y."/>
            <person name="Uchiyama I."/>
            <person name="Ito T."/>
            <person name="Fujiyama A."/>
            <person name="Inagaki F."/>
            <person name="Takami H."/>
        </authorList>
    </citation>
    <scope>NUCLEOTIDE SEQUENCE</scope>
    <source>
        <strain evidence="4">Expedition CK06-06</strain>
    </source>
</reference>